<protein>
    <submittedName>
        <fullName evidence="5">AraC family transcriptional regulator</fullName>
    </submittedName>
</protein>
<dbReference type="Gene3D" id="1.10.10.60">
    <property type="entry name" value="Homeodomain-like"/>
    <property type="match status" value="1"/>
</dbReference>
<dbReference type="AlphaFoldDB" id="A0A9W6N8E0"/>
<dbReference type="SMART" id="SM00342">
    <property type="entry name" value="HTH_ARAC"/>
    <property type="match status" value="1"/>
</dbReference>
<sequence>MRPLVGQGRIRERGGAVTPPASIAWGEGAVTFDSRRWTCDDAEIEWTSPHHLIVLTGAGGTATTEVRVDGGRSYDGRDAPGALSFIPAGASRYGAYRKADMSYAAIWIAPETMDRLAGGPFRAPAPFVNGEDQVVAALLRSLRDDAAAGLAPSAAYAEHAVALMAMRLAALDGATAASQEASGGLSRRQLARVADHVDSNLAADVSLADLAALVEMPVDRFARRFRTATGLAPYAYVLERRVRAAERMLAASELSIAEIAFALGFSSQSHFTTVFRRRTGTTPKAWRRAAAPGS</sequence>
<evidence type="ECO:0000256" key="1">
    <source>
        <dbReference type="ARBA" id="ARBA00023015"/>
    </source>
</evidence>
<dbReference type="SUPFAM" id="SSF46689">
    <property type="entry name" value="Homeodomain-like"/>
    <property type="match status" value="2"/>
</dbReference>
<dbReference type="PANTHER" id="PTHR46796:SF6">
    <property type="entry name" value="ARAC SUBFAMILY"/>
    <property type="match status" value="1"/>
</dbReference>
<evidence type="ECO:0000256" key="3">
    <source>
        <dbReference type="ARBA" id="ARBA00023163"/>
    </source>
</evidence>
<feature type="domain" description="HTH araC/xylS-type" evidence="4">
    <location>
        <begin position="191"/>
        <end position="289"/>
    </location>
</feature>
<name>A0A9W6N8E0_9HYPH</name>
<organism evidence="5 6">
    <name type="scientific">Methylopila turkensis</name>
    <dbReference type="NCBI Taxonomy" id="1437816"/>
    <lineage>
        <taxon>Bacteria</taxon>
        <taxon>Pseudomonadati</taxon>
        <taxon>Pseudomonadota</taxon>
        <taxon>Alphaproteobacteria</taxon>
        <taxon>Hyphomicrobiales</taxon>
        <taxon>Methylopilaceae</taxon>
        <taxon>Methylopila</taxon>
    </lineage>
</organism>
<dbReference type="PROSITE" id="PS00041">
    <property type="entry name" value="HTH_ARAC_FAMILY_1"/>
    <property type="match status" value="1"/>
</dbReference>
<reference evidence="5" key="1">
    <citation type="journal article" date="2014" name="Int. J. Syst. Evol. Microbiol.">
        <title>Complete genome sequence of Corynebacterium casei LMG S-19264T (=DSM 44701T), isolated from a smear-ripened cheese.</title>
        <authorList>
            <consortium name="US DOE Joint Genome Institute (JGI-PGF)"/>
            <person name="Walter F."/>
            <person name="Albersmeier A."/>
            <person name="Kalinowski J."/>
            <person name="Ruckert C."/>
        </authorList>
    </citation>
    <scope>NUCLEOTIDE SEQUENCE</scope>
    <source>
        <strain evidence="5">VKM B-2748</strain>
    </source>
</reference>
<dbReference type="Pfam" id="PF12833">
    <property type="entry name" value="HTH_18"/>
    <property type="match status" value="1"/>
</dbReference>
<evidence type="ECO:0000313" key="5">
    <source>
        <dbReference type="EMBL" id="GLK81266.1"/>
    </source>
</evidence>
<keyword evidence="3" id="KW-0804">Transcription</keyword>
<accession>A0A9W6N8E0</accession>
<dbReference type="InterPro" id="IPR009057">
    <property type="entry name" value="Homeodomain-like_sf"/>
</dbReference>
<keyword evidence="1" id="KW-0805">Transcription regulation</keyword>
<evidence type="ECO:0000313" key="6">
    <source>
        <dbReference type="Proteomes" id="UP001143309"/>
    </source>
</evidence>
<dbReference type="RefSeq" id="WP_271201728.1">
    <property type="nucleotide sequence ID" value="NZ_BSFL01000003.1"/>
</dbReference>
<comment type="caution">
    <text evidence="5">The sequence shown here is derived from an EMBL/GenBank/DDBJ whole genome shotgun (WGS) entry which is preliminary data.</text>
</comment>
<gene>
    <name evidence="5" type="ORF">GCM10008174_30070</name>
</gene>
<dbReference type="InterPro" id="IPR018062">
    <property type="entry name" value="HTH_AraC-typ_CS"/>
</dbReference>
<keyword evidence="2" id="KW-0238">DNA-binding</keyword>
<dbReference type="EMBL" id="BSFL01000003">
    <property type="protein sequence ID" value="GLK81266.1"/>
    <property type="molecule type" value="Genomic_DNA"/>
</dbReference>
<dbReference type="PRINTS" id="PR00032">
    <property type="entry name" value="HTHARAC"/>
</dbReference>
<keyword evidence="6" id="KW-1185">Reference proteome</keyword>
<dbReference type="PANTHER" id="PTHR46796">
    <property type="entry name" value="HTH-TYPE TRANSCRIPTIONAL ACTIVATOR RHAS-RELATED"/>
    <property type="match status" value="1"/>
</dbReference>
<dbReference type="InterPro" id="IPR050204">
    <property type="entry name" value="AraC_XylS_family_regulators"/>
</dbReference>
<dbReference type="InterPro" id="IPR020449">
    <property type="entry name" value="Tscrpt_reg_AraC-type_HTH"/>
</dbReference>
<reference evidence="5" key="2">
    <citation type="submission" date="2023-01" db="EMBL/GenBank/DDBJ databases">
        <authorList>
            <person name="Sun Q."/>
            <person name="Evtushenko L."/>
        </authorList>
    </citation>
    <scope>NUCLEOTIDE SEQUENCE</scope>
    <source>
        <strain evidence="5">VKM B-2748</strain>
    </source>
</reference>
<dbReference type="GO" id="GO:0043565">
    <property type="term" value="F:sequence-specific DNA binding"/>
    <property type="evidence" value="ECO:0007669"/>
    <property type="project" value="InterPro"/>
</dbReference>
<evidence type="ECO:0000259" key="4">
    <source>
        <dbReference type="PROSITE" id="PS01124"/>
    </source>
</evidence>
<proteinExistence type="predicted"/>
<dbReference type="GO" id="GO:0003700">
    <property type="term" value="F:DNA-binding transcription factor activity"/>
    <property type="evidence" value="ECO:0007669"/>
    <property type="project" value="InterPro"/>
</dbReference>
<evidence type="ECO:0000256" key="2">
    <source>
        <dbReference type="ARBA" id="ARBA00023125"/>
    </source>
</evidence>
<dbReference type="PROSITE" id="PS01124">
    <property type="entry name" value="HTH_ARAC_FAMILY_2"/>
    <property type="match status" value="1"/>
</dbReference>
<dbReference type="Proteomes" id="UP001143309">
    <property type="component" value="Unassembled WGS sequence"/>
</dbReference>
<dbReference type="InterPro" id="IPR018060">
    <property type="entry name" value="HTH_AraC"/>
</dbReference>